<dbReference type="SUPFAM" id="SSF53850">
    <property type="entry name" value="Periplasmic binding protein-like II"/>
    <property type="match status" value="2"/>
</dbReference>
<dbReference type="EMBL" id="AOIM01000041">
    <property type="protein sequence ID" value="ELY87665.1"/>
    <property type="molecule type" value="Genomic_DNA"/>
</dbReference>
<gene>
    <name evidence="6" type="ORF">C483_17238</name>
</gene>
<dbReference type="AlphaFoldDB" id="L9ZMC3"/>
<evidence type="ECO:0000256" key="2">
    <source>
        <dbReference type="ARBA" id="ARBA00022448"/>
    </source>
</evidence>
<dbReference type="Pfam" id="PF00496">
    <property type="entry name" value="SBP_bac_5"/>
    <property type="match status" value="1"/>
</dbReference>
<keyword evidence="2" id="KW-0813">Transport</keyword>
<comment type="caution">
    <text evidence="6">The sequence shown here is derived from an EMBL/GenBank/DDBJ whole genome shotgun (WGS) entry which is preliminary data.</text>
</comment>
<dbReference type="OrthoDB" id="194307at2157"/>
<dbReference type="CDD" id="cd00995">
    <property type="entry name" value="PBP2_NikA_DppA_OppA_like"/>
    <property type="match status" value="1"/>
</dbReference>
<proteinExistence type="inferred from homology"/>
<dbReference type="PANTHER" id="PTHR30290">
    <property type="entry name" value="PERIPLASMIC BINDING COMPONENT OF ABC TRANSPORTER"/>
    <property type="match status" value="1"/>
</dbReference>
<dbReference type="PANTHER" id="PTHR30290:SF9">
    <property type="entry name" value="OLIGOPEPTIDE-BINDING PROTEIN APPA"/>
    <property type="match status" value="1"/>
</dbReference>
<feature type="region of interest" description="Disordered" evidence="4">
    <location>
        <begin position="297"/>
        <end position="321"/>
    </location>
</feature>
<dbReference type="InterPro" id="IPR039424">
    <property type="entry name" value="SBP_5"/>
</dbReference>
<feature type="compositionally biased region" description="Acidic residues" evidence="4">
    <location>
        <begin position="173"/>
        <end position="187"/>
    </location>
</feature>
<dbReference type="Gene3D" id="3.10.105.10">
    <property type="entry name" value="Dipeptide-binding Protein, Domain 3"/>
    <property type="match status" value="2"/>
</dbReference>
<evidence type="ECO:0000313" key="6">
    <source>
        <dbReference type="EMBL" id="ELY87665.1"/>
    </source>
</evidence>
<organism evidence="6 7">
    <name type="scientific">Natrialba hulunbeirensis JCM 10989</name>
    <dbReference type="NCBI Taxonomy" id="1227493"/>
    <lineage>
        <taxon>Archaea</taxon>
        <taxon>Methanobacteriati</taxon>
        <taxon>Methanobacteriota</taxon>
        <taxon>Stenosarchaea group</taxon>
        <taxon>Halobacteria</taxon>
        <taxon>Halobacteriales</taxon>
        <taxon>Natrialbaceae</taxon>
        <taxon>Natrialba</taxon>
    </lineage>
</organism>
<dbReference type="Proteomes" id="UP000011519">
    <property type="component" value="Unassembled WGS sequence"/>
</dbReference>
<dbReference type="RefSeq" id="WP_006654584.1">
    <property type="nucleotide sequence ID" value="NZ_AOIM01000041.1"/>
</dbReference>
<keyword evidence="7" id="KW-1185">Reference proteome</keyword>
<dbReference type="STRING" id="1227493.C483_17238"/>
<feature type="domain" description="Solute-binding protein family 5" evidence="5">
    <location>
        <begin position="325"/>
        <end position="649"/>
    </location>
</feature>
<feature type="compositionally biased region" description="Acidic residues" evidence="4">
    <location>
        <begin position="305"/>
        <end position="321"/>
    </location>
</feature>
<evidence type="ECO:0000259" key="5">
    <source>
        <dbReference type="Pfam" id="PF00496"/>
    </source>
</evidence>
<name>L9ZMC3_9EURY</name>
<dbReference type="GO" id="GO:1904680">
    <property type="term" value="F:peptide transmembrane transporter activity"/>
    <property type="evidence" value="ECO:0007669"/>
    <property type="project" value="TreeGrafter"/>
</dbReference>
<keyword evidence="3" id="KW-0732">Signal</keyword>
<dbReference type="InterPro" id="IPR000914">
    <property type="entry name" value="SBP_5_dom"/>
</dbReference>
<comment type="similarity">
    <text evidence="1">Belongs to the bacterial solute-binding protein 5 family.</text>
</comment>
<evidence type="ECO:0000256" key="3">
    <source>
        <dbReference type="ARBA" id="ARBA00022729"/>
    </source>
</evidence>
<evidence type="ECO:0000256" key="1">
    <source>
        <dbReference type="ARBA" id="ARBA00005695"/>
    </source>
</evidence>
<dbReference type="GO" id="GO:0015833">
    <property type="term" value="P:peptide transport"/>
    <property type="evidence" value="ECO:0007669"/>
    <property type="project" value="TreeGrafter"/>
</dbReference>
<protein>
    <submittedName>
        <fullName evidence="6">Family 5 extracellular solute-binding protein</fullName>
    </submittedName>
</protein>
<reference evidence="6 7" key="1">
    <citation type="journal article" date="2014" name="PLoS Genet.">
        <title>Phylogenetically driven sequencing of extremely halophilic archaea reveals strategies for static and dynamic osmo-response.</title>
        <authorList>
            <person name="Becker E.A."/>
            <person name="Seitzer P.M."/>
            <person name="Tritt A."/>
            <person name="Larsen D."/>
            <person name="Krusor M."/>
            <person name="Yao A.I."/>
            <person name="Wu D."/>
            <person name="Madern D."/>
            <person name="Eisen J.A."/>
            <person name="Darling A.E."/>
            <person name="Facciotti M.T."/>
        </authorList>
    </citation>
    <scope>NUCLEOTIDE SEQUENCE [LARGE SCALE GENOMIC DNA]</scope>
    <source>
        <strain evidence="6 7">JCM 10989</strain>
    </source>
</reference>
<sequence>MSDPAPSASPEHHAHASDDAARSGLSRRSMLAATAGLTVSMSGCIREVRSIVNRDEVEQLSLTISTVPADGDRESIQLARAVGSALESVGVDIAIDMLSHEEFRRAILVNHDFDLYVGPHPGDTTPDFLYELLHSRFAEEAGWQNPFGLTNLAIDDRLDAQRVAAGGTGNGGGEEDGTDTTNENENENNDREDAITATLESVAREQPFIPICRPTEIRLARSDRYEGWGDGHPATRFGYLGLEPQSESAAAELRTVNTDARPSQNLNPLSAEYRERNIVVGLLYDSLAVVRWRGDESTVAGGEQADADTDTDTDSDLDPDSATDITPWLAADWEWTDEETLHVTLREDCEFHDGTSLTAEDVAFTYEFLADTTRGSRRFSAPTPHYRGQVAAIDDVTEVSETELEFTVATSQPVAERALAVPILPKHIWDERTDQASLRGVTVAEGTTEALVTDNVPAIGSGPYQFGNRTDREHLTLARFDEHFTRRSGVDLPKPTSERLRIQIDPRSTSAIELVESDSADVTLSTLESYVVDDVFEDDGEVPETTILESPSWSFYHVGFNARKAPFSNPRFRRVVAQLLDKEHLVEEVFHGYAEPIATPVVEQWVPDSLAWNGNDPETPFLGTDGDLDVAAAREAFEEAGLRYDDDGNLRVRH</sequence>
<accession>L9ZMC3</accession>
<dbReference type="PATRIC" id="fig|1227493.4.peg.3469"/>
<feature type="region of interest" description="Disordered" evidence="4">
    <location>
        <begin position="1"/>
        <end position="23"/>
    </location>
</feature>
<evidence type="ECO:0000256" key="4">
    <source>
        <dbReference type="SAM" id="MobiDB-lite"/>
    </source>
</evidence>
<feature type="compositionally biased region" description="Basic and acidic residues" evidence="4">
    <location>
        <begin position="10"/>
        <end position="21"/>
    </location>
</feature>
<feature type="region of interest" description="Disordered" evidence="4">
    <location>
        <begin position="163"/>
        <end position="191"/>
    </location>
</feature>
<dbReference type="Gene3D" id="3.40.190.10">
    <property type="entry name" value="Periplasmic binding protein-like II"/>
    <property type="match status" value="1"/>
</dbReference>
<evidence type="ECO:0000313" key="7">
    <source>
        <dbReference type="Proteomes" id="UP000011519"/>
    </source>
</evidence>